<keyword evidence="3" id="KW-0804">Transcription</keyword>
<keyword evidence="6" id="KW-1185">Reference proteome</keyword>
<evidence type="ECO:0000313" key="6">
    <source>
        <dbReference type="Proteomes" id="UP000660675"/>
    </source>
</evidence>
<evidence type="ECO:0000313" key="5">
    <source>
        <dbReference type="EMBL" id="GGV83529.1"/>
    </source>
</evidence>
<dbReference type="Gene3D" id="1.10.10.10">
    <property type="entry name" value="Winged helix-like DNA-binding domain superfamily/Winged helix DNA-binding domain"/>
    <property type="match status" value="1"/>
</dbReference>
<evidence type="ECO:0000256" key="3">
    <source>
        <dbReference type="ARBA" id="ARBA00023163"/>
    </source>
</evidence>
<evidence type="ECO:0000256" key="1">
    <source>
        <dbReference type="ARBA" id="ARBA00023015"/>
    </source>
</evidence>
<dbReference type="SUPFAM" id="SSF46785">
    <property type="entry name" value="Winged helix' DNA-binding domain"/>
    <property type="match status" value="1"/>
</dbReference>
<evidence type="ECO:0000259" key="4">
    <source>
        <dbReference type="Pfam" id="PF00392"/>
    </source>
</evidence>
<gene>
    <name evidence="5" type="ORF">GCM10015535_26800</name>
</gene>
<dbReference type="InterPro" id="IPR000524">
    <property type="entry name" value="Tscrpt_reg_HTH_GntR"/>
</dbReference>
<organism evidence="5 6">
    <name type="scientific">Streptomyces gelaticus</name>
    <dbReference type="NCBI Taxonomy" id="285446"/>
    <lineage>
        <taxon>Bacteria</taxon>
        <taxon>Bacillati</taxon>
        <taxon>Actinomycetota</taxon>
        <taxon>Actinomycetes</taxon>
        <taxon>Kitasatosporales</taxon>
        <taxon>Streptomycetaceae</taxon>
        <taxon>Streptomyces</taxon>
    </lineage>
</organism>
<feature type="domain" description="HTH gntR-type" evidence="4">
    <location>
        <begin position="8"/>
        <end position="51"/>
    </location>
</feature>
<dbReference type="InterPro" id="IPR036388">
    <property type="entry name" value="WH-like_DNA-bd_sf"/>
</dbReference>
<comment type="caution">
    <text evidence="5">The sequence shown here is derived from an EMBL/GenBank/DDBJ whole genome shotgun (WGS) entry which is preliminary data.</text>
</comment>
<dbReference type="Pfam" id="PF00392">
    <property type="entry name" value="GntR"/>
    <property type="match status" value="1"/>
</dbReference>
<protein>
    <recommendedName>
        <fullName evidence="4">HTH gntR-type domain-containing protein</fullName>
    </recommendedName>
</protein>
<name>A0ABQ2VY68_9ACTN</name>
<dbReference type="EMBL" id="BMTF01000007">
    <property type="protein sequence ID" value="GGV83529.1"/>
    <property type="molecule type" value="Genomic_DNA"/>
</dbReference>
<dbReference type="InterPro" id="IPR036390">
    <property type="entry name" value="WH_DNA-bd_sf"/>
</dbReference>
<sequence>MARPAMTQGVVRRLKQLILERGLGPRDALPAGAEPMELFGAGRTAVREALDDGHQDPLAGCARHYEIVATAATAATADGERAVRVMCTNFDGIRARL</sequence>
<accession>A0ABQ2VY68</accession>
<keyword evidence="1" id="KW-0805">Transcription regulation</keyword>
<proteinExistence type="predicted"/>
<reference evidence="6" key="1">
    <citation type="journal article" date="2019" name="Int. J. Syst. Evol. Microbiol.">
        <title>The Global Catalogue of Microorganisms (GCM) 10K type strain sequencing project: providing services to taxonomists for standard genome sequencing and annotation.</title>
        <authorList>
            <consortium name="The Broad Institute Genomics Platform"/>
            <consortium name="The Broad Institute Genome Sequencing Center for Infectious Disease"/>
            <person name="Wu L."/>
            <person name="Ma J."/>
        </authorList>
    </citation>
    <scope>NUCLEOTIDE SEQUENCE [LARGE SCALE GENOMIC DNA]</scope>
    <source>
        <strain evidence="6">JCM 4376</strain>
    </source>
</reference>
<dbReference type="Proteomes" id="UP000660675">
    <property type="component" value="Unassembled WGS sequence"/>
</dbReference>
<keyword evidence="2" id="KW-0238">DNA-binding</keyword>
<evidence type="ECO:0000256" key="2">
    <source>
        <dbReference type="ARBA" id="ARBA00023125"/>
    </source>
</evidence>